<name>A0A6A5XRS5_9PLEO</name>
<organism evidence="2 3">
    <name type="scientific">Aaosphaeria arxii CBS 175.79</name>
    <dbReference type="NCBI Taxonomy" id="1450172"/>
    <lineage>
        <taxon>Eukaryota</taxon>
        <taxon>Fungi</taxon>
        <taxon>Dikarya</taxon>
        <taxon>Ascomycota</taxon>
        <taxon>Pezizomycotina</taxon>
        <taxon>Dothideomycetes</taxon>
        <taxon>Pleosporomycetidae</taxon>
        <taxon>Pleosporales</taxon>
        <taxon>Pleosporales incertae sedis</taxon>
        <taxon>Aaosphaeria</taxon>
    </lineage>
</organism>
<feature type="region of interest" description="Disordered" evidence="1">
    <location>
        <begin position="51"/>
        <end position="71"/>
    </location>
</feature>
<dbReference type="RefSeq" id="XP_033383935.1">
    <property type="nucleotide sequence ID" value="XM_033531930.1"/>
</dbReference>
<sequence>MAASKRPEDAWTGLLIIMEIISHITGSFSEHDAFGGASAWSLGKGTRWDGRLVGSSQGDQVKRSPQGPSTLLPAAPRGLLLLYSDLAQANPHTYFHKASQPCRCGRATATRTGKTSNMGRHFPSAGFLSRCLGRANPGNIVQKDKVIPASRNFPQSAAAYLGSGFNDVRSALIRFLAAACQKDQS</sequence>
<dbReference type="EMBL" id="ML978069">
    <property type="protein sequence ID" value="KAF2015596.1"/>
    <property type="molecule type" value="Genomic_DNA"/>
</dbReference>
<reference evidence="2" key="1">
    <citation type="journal article" date="2020" name="Stud. Mycol.">
        <title>101 Dothideomycetes genomes: a test case for predicting lifestyles and emergence of pathogens.</title>
        <authorList>
            <person name="Haridas S."/>
            <person name="Albert R."/>
            <person name="Binder M."/>
            <person name="Bloem J."/>
            <person name="Labutti K."/>
            <person name="Salamov A."/>
            <person name="Andreopoulos B."/>
            <person name="Baker S."/>
            <person name="Barry K."/>
            <person name="Bills G."/>
            <person name="Bluhm B."/>
            <person name="Cannon C."/>
            <person name="Castanera R."/>
            <person name="Culley D."/>
            <person name="Daum C."/>
            <person name="Ezra D."/>
            <person name="Gonzalez J."/>
            <person name="Henrissat B."/>
            <person name="Kuo A."/>
            <person name="Liang C."/>
            <person name="Lipzen A."/>
            <person name="Lutzoni F."/>
            <person name="Magnuson J."/>
            <person name="Mondo S."/>
            <person name="Nolan M."/>
            <person name="Ohm R."/>
            <person name="Pangilinan J."/>
            <person name="Park H.-J."/>
            <person name="Ramirez L."/>
            <person name="Alfaro M."/>
            <person name="Sun H."/>
            <person name="Tritt A."/>
            <person name="Yoshinaga Y."/>
            <person name="Zwiers L.-H."/>
            <person name="Turgeon B."/>
            <person name="Goodwin S."/>
            <person name="Spatafora J."/>
            <person name="Crous P."/>
            <person name="Grigoriev I."/>
        </authorList>
    </citation>
    <scope>NUCLEOTIDE SEQUENCE</scope>
    <source>
        <strain evidence="2">CBS 175.79</strain>
    </source>
</reference>
<dbReference type="GeneID" id="54289327"/>
<accession>A0A6A5XRS5</accession>
<keyword evidence="3" id="KW-1185">Reference proteome</keyword>
<gene>
    <name evidence="2" type="ORF">BU24DRAFT_461834</name>
</gene>
<evidence type="ECO:0000313" key="2">
    <source>
        <dbReference type="EMBL" id="KAF2015596.1"/>
    </source>
</evidence>
<dbReference type="Proteomes" id="UP000799778">
    <property type="component" value="Unassembled WGS sequence"/>
</dbReference>
<dbReference type="AlphaFoldDB" id="A0A6A5XRS5"/>
<evidence type="ECO:0000256" key="1">
    <source>
        <dbReference type="SAM" id="MobiDB-lite"/>
    </source>
</evidence>
<evidence type="ECO:0000313" key="3">
    <source>
        <dbReference type="Proteomes" id="UP000799778"/>
    </source>
</evidence>
<protein>
    <submittedName>
        <fullName evidence="2">Uncharacterized protein</fullName>
    </submittedName>
</protein>
<proteinExistence type="predicted"/>